<dbReference type="AlphaFoldDB" id="A0A0L1JK39"/>
<dbReference type="Proteomes" id="UP000036938">
    <property type="component" value="Unassembled WGS sequence"/>
</dbReference>
<dbReference type="PANTHER" id="PTHR35149:SF1">
    <property type="entry name" value="DUF5655 DOMAIN-CONTAINING PROTEIN"/>
    <property type="match status" value="1"/>
</dbReference>
<keyword evidence="3" id="KW-1185">Reference proteome</keyword>
<comment type="caution">
    <text evidence="2">The sequence shown here is derived from an EMBL/GenBank/DDBJ whole genome shotgun (WGS) entry which is preliminary data.</text>
</comment>
<dbReference type="EMBL" id="AQQZ01000036">
    <property type="protein sequence ID" value="KNG91773.1"/>
    <property type="molecule type" value="Genomic_DNA"/>
</dbReference>
<protein>
    <recommendedName>
        <fullName evidence="1">GmrSD restriction endonucleases C-terminal domain-containing protein</fullName>
    </recommendedName>
</protein>
<dbReference type="PANTHER" id="PTHR35149">
    <property type="entry name" value="SLL5132 PROTEIN"/>
    <property type="match status" value="1"/>
</dbReference>
<evidence type="ECO:0000313" key="3">
    <source>
        <dbReference type="Proteomes" id="UP000036938"/>
    </source>
</evidence>
<evidence type="ECO:0000313" key="2">
    <source>
        <dbReference type="EMBL" id="KNG91773.1"/>
    </source>
</evidence>
<dbReference type="PATRIC" id="fig|1317121.7.peg.2544"/>
<accession>A0A0L1JK39</accession>
<dbReference type="InterPro" id="IPR011089">
    <property type="entry name" value="GmrSD_C"/>
</dbReference>
<gene>
    <name evidence="2" type="ORF">ATO11_20895</name>
</gene>
<dbReference type="OrthoDB" id="9798761at2"/>
<dbReference type="STRING" id="1317121.ATO11_20895"/>
<organism evidence="2 3">
    <name type="scientific">Pseudaestuariivita atlantica</name>
    <dbReference type="NCBI Taxonomy" id="1317121"/>
    <lineage>
        <taxon>Bacteria</taxon>
        <taxon>Pseudomonadati</taxon>
        <taxon>Pseudomonadota</taxon>
        <taxon>Alphaproteobacteria</taxon>
        <taxon>Rhodobacterales</taxon>
        <taxon>Paracoccaceae</taxon>
        <taxon>Pseudaestuariivita</taxon>
    </lineage>
</organism>
<sequence>MTHRLAFTLRDLKLHWILPLVCASKNLDAGHRERLLCVLERFAFRYGILARARIAEYDRKIGPVITCLNTTPAEYRLPEVEAILTDLLNRYATREAMQRQLEGLEYEQNKKALKYVLAMTEFMSTWYNGQANGRPTVLAPNVPIDIGAMTLEHISPQNPEDAGAEMLPHLHKLGNLTLLSQDENDRAGNRPFADKKPVLEGSRLLINQEIAANEAWGAEQASARQNALRDQAMTIFELTF</sequence>
<dbReference type="Pfam" id="PF07510">
    <property type="entry name" value="GmrSD_C"/>
    <property type="match status" value="1"/>
</dbReference>
<proteinExistence type="predicted"/>
<name>A0A0L1JK39_9RHOB</name>
<evidence type="ECO:0000259" key="1">
    <source>
        <dbReference type="Pfam" id="PF07510"/>
    </source>
</evidence>
<reference evidence="2 3" key="1">
    <citation type="journal article" date="2015" name="Int. J. Syst. Evol. Microbiol.">
        <title>Aestuariivita atlantica sp. nov., isolated from deep sea sediment of the Atlantic Ocean.</title>
        <authorList>
            <person name="Li G."/>
            <person name="Lai Q."/>
            <person name="Du Y."/>
            <person name="Liu X."/>
            <person name="Sun F."/>
            <person name="Shao Z."/>
        </authorList>
    </citation>
    <scope>NUCLEOTIDE SEQUENCE [LARGE SCALE GENOMIC DNA]</scope>
    <source>
        <strain evidence="2 3">22II-S11-z3</strain>
    </source>
</reference>
<feature type="domain" description="GmrSD restriction endonucleases C-terminal" evidence="1">
    <location>
        <begin position="94"/>
        <end position="229"/>
    </location>
</feature>